<protein>
    <recommendedName>
        <fullName evidence="4">DDE-1 domain-containing protein</fullName>
    </recommendedName>
</protein>
<name>A0AAD9RFQ7_9HYME</name>
<comment type="caution">
    <text evidence="2">The sequence shown here is derived from an EMBL/GenBank/DDBJ whole genome shotgun (WGS) entry which is preliminary data.</text>
</comment>
<sequence length="153" mass="17241">MLSFPTHCSHKLQPLDVSVFGPFKKYCASAQDTWLRNNPEKTITIYNIPKIVADSLPFVQTSMNIVNDFRKTGTFTFNANIFSGDEFSPSFVTDSPDPESVQLEMDPPEQVIMHTTEPDTATTSTSLRKEERGTSNKENIQFDPSQEFSPEIV</sequence>
<feature type="region of interest" description="Disordered" evidence="1">
    <location>
        <begin position="114"/>
        <end position="153"/>
    </location>
</feature>
<dbReference type="EMBL" id="JAIFRP010000151">
    <property type="protein sequence ID" value="KAK2578848.1"/>
    <property type="molecule type" value="Genomic_DNA"/>
</dbReference>
<gene>
    <name evidence="2" type="ORF">KPH14_012203</name>
</gene>
<dbReference type="AlphaFoldDB" id="A0AAD9RFQ7"/>
<reference evidence="2" key="2">
    <citation type="journal article" date="2023" name="Commun. Biol.">
        <title>Intrasexual cuticular hydrocarbon dimorphism in a wasp sheds light on hydrocarbon biosynthesis genes in Hymenoptera.</title>
        <authorList>
            <person name="Moris V.C."/>
            <person name="Podsiadlowski L."/>
            <person name="Martin S."/>
            <person name="Oeyen J.P."/>
            <person name="Donath A."/>
            <person name="Petersen M."/>
            <person name="Wilbrandt J."/>
            <person name="Misof B."/>
            <person name="Liedtke D."/>
            <person name="Thamm M."/>
            <person name="Scheiner R."/>
            <person name="Schmitt T."/>
            <person name="Niehuis O."/>
        </authorList>
    </citation>
    <scope>NUCLEOTIDE SEQUENCE</scope>
    <source>
        <strain evidence="2">GBR_01_08_01A</strain>
    </source>
</reference>
<feature type="compositionally biased region" description="Polar residues" evidence="1">
    <location>
        <begin position="136"/>
        <end position="153"/>
    </location>
</feature>
<evidence type="ECO:0000313" key="3">
    <source>
        <dbReference type="Proteomes" id="UP001258017"/>
    </source>
</evidence>
<evidence type="ECO:0000313" key="2">
    <source>
        <dbReference type="EMBL" id="KAK2578848.1"/>
    </source>
</evidence>
<reference evidence="2" key="1">
    <citation type="submission" date="2021-08" db="EMBL/GenBank/DDBJ databases">
        <authorList>
            <person name="Misof B."/>
            <person name="Oliver O."/>
            <person name="Podsiadlowski L."/>
            <person name="Donath A."/>
            <person name="Peters R."/>
            <person name="Mayer C."/>
            <person name="Rust J."/>
            <person name="Gunkel S."/>
            <person name="Lesny P."/>
            <person name="Martin S."/>
            <person name="Oeyen J.P."/>
            <person name="Petersen M."/>
            <person name="Panagiotis P."/>
            <person name="Wilbrandt J."/>
            <person name="Tanja T."/>
        </authorList>
    </citation>
    <scope>NUCLEOTIDE SEQUENCE</scope>
    <source>
        <strain evidence="2">GBR_01_08_01A</strain>
        <tissue evidence="2">Thorax + abdomen</tissue>
    </source>
</reference>
<proteinExistence type="predicted"/>
<organism evidence="2 3">
    <name type="scientific">Odynerus spinipes</name>
    <dbReference type="NCBI Taxonomy" id="1348599"/>
    <lineage>
        <taxon>Eukaryota</taxon>
        <taxon>Metazoa</taxon>
        <taxon>Ecdysozoa</taxon>
        <taxon>Arthropoda</taxon>
        <taxon>Hexapoda</taxon>
        <taxon>Insecta</taxon>
        <taxon>Pterygota</taxon>
        <taxon>Neoptera</taxon>
        <taxon>Endopterygota</taxon>
        <taxon>Hymenoptera</taxon>
        <taxon>Apocrita</taxon>
        <taxon>Aculeata</taxon>
        <taxon>Vespoidea</taxon>
        <taxon>Vespidae</taxon>
        <taxon>Eumeninae</taxon>
        <taxon>Odynerus</taxon>
    </lineage>
</organism>
<dbReference type="Proteomes" id="UP001258017">
    <property type="component" value="Unassembled WGS sequence"/>
</dbReference>
<evidence type="ECO:0000256" key="1">
    <source>
        <dbReference type="SAM" id="MobiDB-lite"/>
    </source>
</evidence>
<evidence type="ECO:0008006" key="4">
    <source>
        <dbReference type="Google" id="ProtNLM"/>
    </source>
</evidence>
<accession>A0AAD9RFQ7</accession>
<keyword evidence="3" id="KW-1185">Reference proteome</keyword>